<feature type="transmembrane region" description="Helical" evidence="4">
    <location>
        <begin position="113"/>
        <end position="130"/>
    </location>
</feature>
<keyword evidence="4" id="KW-0812">Transmembrane</keyword>
<dbReference type="Proteomes" id="UP001596472">
    <property type="component" value="Unassembled WGS sequence"/>
</dbReference>
<keyword evidence="1" id="KW-0547">Nucleotide-binding</keyword>
<sequence length="301" mass="34141">MAKSASSPVPPPAPAPADGWLRWFAEIWNDYPWISRVATVSLVMTSLLDIFQNATGPDGWLAWLPENLLATITSGGMNTLLTLLVALGIGLHLKKRQLRGLLDGTEHYDIGRALAFGYFSNFLVAALILVRMESRKRGRPLVFRVVCPSNIRELEDFKTVVEPQIRQWAGKRELEGIYKSGASVIKRSILIISRVTGPQSEEDLYFDFPTTLYTLHDYYESWNMWLEENGKAPLAEIVIERMQEQQVTAFERHLHGLFHSTTGLAAVRHLGIHQLEDLSSLYDEHFRRVSPAAMLDLVRER</sequence>
<feature type="transmembrane region" description="Helical" evidence="4">
    <location>
        <begin position="72"/>
        <end position="93"/>
    </location>
</feature>
<gene>
    <name evidence="6" type="ORF">ACFQY0_11945</name>
</gene>
<dbReference type="InterPro" id="IPR046876">
    <property type="entry name" value="Prok_STING"/>
</dbReference>
<accession>A0ABW2L672</accession>
<evidence type="ECO:0000259" key="5">
    <source>
        <dbReference type="Pfam" id="PF20300"/>
    </source>
</evidence>
<keyword evidence="4" id="KW-0472">Membrane</keyword>
<keyword evidence="2" id="KW-0051">Antiviral defense</keyword>
<keyword evidence="4" id="KW-1133">Transmembrane helix</keyword>
<dbReference type="RefSeq" id="WP_379712625.1">
    <property type="nucleotide sequence ID" value="NZ_JBHTBS010000005.1"/>
</dbReference>
<evidence type="ECO:0000256" key="1">
    <source>
        <dbReference type="ARBA" id="ARBA00022741"/>
    </source>
</evidence>
<organism evidence="6 7">
    <name type="scientific">Haloferula chungangensis</name>
    <dbReference type="NCBI Taxonomy" id="1048331"/>
    <lineage>
        <taxon>Bacteria</taxon>
        <taxon>Pseudomonadati</taxon>
        <taxon>Verrucomicrobiota</taxon>
        <taxon>Verrucomicrobiia</taxon>
        <taxon>Verrucomicrobiales</taxon>
        <taxon>Verrucomicrobiaceae</taxon>
        <taxon>Haloferula</taxon>
    </lineage>
</organism>
<evidence type="ECO:0000256" key="2">
    <source>
        <dbReference type="ARBA" id="ARBA00023118"/>
    </source>
</evidence>
<comment type="caution">
    <text evidence="6">The sequence shown here is derived from an EMBL/GenBank/DDBJ whole genome shotgun (WGS) entry which is preliminary data.</text>
</comment>
<comment type="similarity">
    <text evidence="3">In the C-terminal section; belongs to the bacterial STING family.</text>
</comment>
<feature type="domain" description="Prokaryotic STING" evidence="5">
    <location>
        <begin position="112"/>
        <end position="254"/>
    </location>
</feature>
<evidence type="ECO:0000256" key="3">
    <source>
        <dbReference type="ARBA" id="ARBA00034315"/>
    </source>
</evidence>
<evidence type="ECO:0000256" key="4">
    <source>
        <dbReference type="SAM" id="Phobius"/>
    </source>
</evidence>
<evidence type="ECO:0000313" key="6">
    <source>
        <dbReference type="EMBL" id="MFC7337893.1"/>
    </source>
</evidence>
<name>A0ABW2L672_9BACT</name>
<dbReference type="EMBL" id="JBHTBS010000005">
    <property type="protein sequence ID" value="MFC7337893.1"/>
    <property type="molecule type" value="Genomic_DNA"/>
</dbReference>
<dbReference type="Pfam" id="PF20300">
    <property type="entry name" value="prok_STING"/>
    <property type="match status" value="1"/>
</dbReference>
<reference evidence="7" key="1">
    <citation type="journal article" date="2019" name="Int. J. Syst. Evol. Microbiol.">
        <title>The Global Catalogue of Microorganisms (GCM) 10K type strain sequencing project: providing services to taxonomists for standard genome sequencing and annotation.</title>
        <authorList>
            <consortium name="The Broad Institute Genomics Platform"/>
            <consortium name="The Broad Institute Genome Sequencing Center for Infectious Disease"/>
            <person name="Wu L."/>
            <person name="Ma J."/>
        </authorList>
    </citation>
    <scope>NUCLEOTIDE SEQUENCE [LARGE SCALE GENOMIC DNA]</scope>
    <source>
        <strain evidence="7">CGMCC 4.1467</strain>
    </source>
</reference>
<proteinExistence type="inferred from homology"/>
<keyword evidence="7" id="KW-1185">Reference proteome</keyword>
<protein>
    <submittedName>
        <fullName evidence="6">STING domain-containing protein</fullName>
    </submittedName>
</protein>
<evidence type="ECO:0000313" key="7">
    <source>
        <dbReference type="Proteomes" id="UP001596472"/>
    </source>
</evidence>